<comment type="caution">
    <text evidence="2">The sequence shown here is derived from an EMBL/GenBank/DDBJ whole genome shotgun (WGS) entry which is preliminary data.</text>
</comment>
<proteinExistence type="predicted"/>
<evidence type="ECO:0000256" key="1">
    <source>
        <dbReference type="SAM" id="MobiDB-lite"/>
    </source>
</evidence>
<dbReference type="EMBL" id="JACAGC010000017">
    <property type="protein sequence ID" value="KAF6306556.1"/>
    <property type="molecule type" value="Genomic_DNA"/>
</dbReference>
<name>A0A7J7U144_RHIFE</name>
<sequence length="146" mass="15207">MSLAEGSLPSPQHTDAPTSLTAHARTCGSLSKRPARLAPCTGSSRNLGAHNSGRNGELDEATDMRAVPAESACAEPKRNAMVISLLQPTCDAHMLATDGTVGSSMVFSLPASLSIFLPPSLSPPPPSDSHFYSLSLSVSHLKKTQI</sequence>
<accession>A0A7J7U144</accession>
<dbReference type="AlphaFoldDB" id="A0A7J7U144"/>
<evidence type="ECO:0000313" key="2">
    <source>
        <dbReference type="EMBL" id="KAF6306556.1"/>
    </source>
</evidence>
<evidence type="ECO:0000313" key="3">
    <source>
        <dbReference type="Proteomes" id="UP000585614"/>
    </source>
</evidence>
<reference evidence="2 3" key="1">
    <citation type="journal article" date="2020" name="Nature">
        <title>Six reference-quality genomes reveal evolution of bat adaptations.</title>
        <authorList>
            <person name="Jebb D."/>
            <person name="Huang Z."/>
            <person name="Pippel M."/>
            <person name="Hughes G.M."/>
            <person name="Lavrichenko K."/>
            <person name="Devanna P."/>
            <person name="Winkler S."/>
            <person name="Jermiin L.S."/>
            <person name="Skirmuntt E.C."/>
            <person name="Katzourakis A."/>
            <person name="Burkitt-Gray L."/>
            <person name="Ray D.A."/>
            <person name="Sullivan K.A.M."/>
            <person name="Roscito J.G."/>
            <person name="Kirilenko B.M."/>
            <person name="Davalos L.M."/>
            <person name="Corthals A.P."/>
            <person name="Power M.L."/>
            <person name="Jones G."/>
            <person name="Ransome R.D."/>
            <person name="Dechmann D.K.N."/>
            <person name="Locatelli A.G."/>
            <person name="Puechmaille S.J."/>
            <person name="Fedrigo O."/>
            <person name="Jarvis E.D."/>
            <person name="Hiller M."/>
            <person name="Vernes S.C."/>
            <person name="Myers E.W."/>
            <person name="Teeling E.C."/>
        </authorList>
    </citation>
    <scope>NUCLEOTIDE SEQUENCE [LARGE SCALE GENOMIC DNA]</scope>
    <source>
        <strain evidence="2">MRhiFer1</strain>
        <tissue evidence="2">Lung</tissue>
    </source>
</reference>
<gene>
    <name evidence="2" type="ORF">mRhiFer1_008655</name>
</gene>
<dbReference type="Proteomes" id="UP000585614">
    <property type="component" value="Unassembled WGS sequence"/>
</dbReference>
<organism evidence="2 3">
    <name type="scientific">Rhinolophus ferrumequinum</name>
    <name type="common">Greater horseshoe bat</name>
    <dbReference type="NCBI Taxonomy" id="59479"/>
    <lineage>
        <taxon>Eukaryota</taxon>
        <taxon>Metazoa</taxon>
        <taxon>Chordata</taxon>
        <taxon>Craniata</taxon>
        <taxon>Vertebrata</taxon>
        <taxon>Euteleostomi</taxon>
        <taxon>Mammalia</taxon>
        <taxon>Eutheria</taxon>
        <taxon>Laurasiatheria</taxon>
        <taxon>Chiroptera</taxon>
        <taxon>Yinpterochiroptera</taxon>
        <taxon>Rhinolophoidea</taxon>
        <taxon>Rhinolophidae</taxon>
        <taxon>Rhinolophinae</taxon>
        <taxon>Rhinolophus</taxon>
    </lineage>
</organism>
<feature type="region of interest" description="Disordered" evidence="1">
    <location>
        <begin position="33"/>
        <end position="62"/>
    </location>
</feature>
<protein>
    <submittedName>
        <fullName evidence="2">Uncharacterized protein</fullName>
    </submittedName>
</protein>